<organism evidence="3 4">
    <name type="scientific">Marinifilum breve</name>
    <dbReference type="NCBI Taxonomy" id="2184082"/>
    <lineage>
        <taxon>Bacteria</taxon>
        <taxon>Pseudomonadati</taxon>
        <taxon>Bacteroidota</taxon>
        <taxon>Bacteroidia</taxon>
        <taxon>Marinilabiliales</taxon>
        <taxon>Marinifilaceae</taxon>
    </lineage>
</organism>
<dbReference type="GO" id="GO:0003677">
    <property type="term" value="F:DNA binding"/>
    <property type="evidence" value="ECO:0007669"/>
    <property type="project" value="UniProtKB-KW"/>
</dbReference>
<dbReference type="Gene3D" id="3.30.70.1070">
    <property type="entry name" value="Sporulation related repeat"/>
    <property type="match status" value="1"/>
</dbReference>
<feature type="domain" description="SPOR" evidence="2">
    <location>
        <begin position="239"/>
        <end position="315"/>
    </location>
</feature>
<keyword evidence="4" id="KW-1185">Reference proteome</keyword>
<accession>A0A2V3ZTP4</accession>
<dbReference type="EMBL" id="QFLI01000009">
    <property type="protein sequence ID" value="PXX97771.1"/>
    <property type="molecule type" value="Genomic_DNA"/>
</dbReference>
<dbReference type="InterPro" id="IPR041268">
    <property type="entry name" value="HU-CCDC81_bac_2"/>
</dbReference>
<reference evidence="3 4" key="1">
    <citation type="submission" date="2018-05" db="EMBL/GenBank/DDBJ databases">
        <title>Marinifilum breve JC075T sp. nov., a marine bacterium isolated from Yongle Blue Hole in the South China Sea.</title>
        <authorList>
            <person name="Fu T."/>
        </authorList>
    </citation>
    <scope>NUCLEOTIDE SEQUENCE [LARGE SCALE GENOMIC DNA]</scope>
    <source>
        <strain evidence="3 4">JC075</strain>
    </source>
</reference>
<dbReference type="SUPFAM" id="SSF47729">
    <property type="entry name" value="IHF-like DNA-binding proteins"/>
    <property type="match status" value="1"/>
</dbReference>
<dbReference type="RefSeq" id="WP_110362066.1">
    <property type="nucleotide sequence ID" value="NZ_QFLI01000009.1"/>
</dbReference>
<dbReference type="Pfam" id="PF18174">
    <property type="entry name" value="HU-CCDC81_bac_1"/>
    <property type="match status" value="1"/>
</dbReference>
<protein>
    <recommendedName>
        <fullName evidence="2">SPOR domain-containing protein</fullName>
    </recommendedName>
</protein>
<dbReference type="OrthoDB" id="653949at2"/>
<sequence>MHEISKYIQDLLFVHDCVILPGFGGFVANYRSARIDENQQMVFPPSKDLGFNRNLTQNDGLLINHLADLENLSYAEAEKAVMFFVEDIRVKIQRGEKVVIDGIGSFWKDKKHNLQFEPVANLNYLVDSLGLEQFELPKLHKRVEERIPSIVDHQVKGFFTTKRVWYASAAAAVLLAVALLPLNSERNSVLDSASMGFSGDKNSLTENHVQLKPQISPPEELVKFDPKIEKKKVPVKISKTNKGKFYLIAGSFTTVENAKILQEELISKSYPAVIIKNKNLFSVAINQFSNRKAVDQFKKRAIAANPKSSYWVLKK</sequence>
<name>A0A2V3ZTP4_9BACT</name>
<dbReference type="InterPro" id="IPR007730">
    <property type="entry name" value="SPOR-like_dom"/>
</dbReference>
<evidence type="ECO:0000313" key="4">
    <source>
        <dbReference type="Proteomes" id="UP000248079"/>
    </source>
</evidence>
<dbReference type="PROSITE" id="PS51724">
    <property type="entry name" value="SPOR"/>
    <property type="match status" value="1"/>
</dbReference>
<proteinExistence type="predicted"/>
<evidence type="ECO:0000256" key="1">
    <source>
        <dbReference type="ARBA" id="ARBA00023125"/>
    </source>
</evidence>
<dbReference type="Pfam" id="PF18175">
    <property type="entry name" value="HU-CCDC81_bac_2"/>
    <property type="match status" value="1"/>
</dbReference>
<dbReference type="AlphaFoldDB" id="A0A2V3ZTP4"/>
<dbReference type="Proteomes" id="UP000248079">
    <property type="component" value="Unassembled WGS sequence"/>
</dbReference>
<dbReference type="InterPro" id="IPR010992">
    <property type="entry name" value="IHF-like_DNA-bd_dom_sf"/>
</dbReference>
<evidence type="ECO:0000313" key="3">
    <source>
        <dbReference type="EMBL" id="PXX97771.1"/>
    </source>
</evidence>
<dbReference type="Pfam" id="PF05036">
    <property type="entry name" value="SPOR"/>
    <property type="match status" value="1"/>
</dbReference>
<evidence type="ECO:0000259" key="2">
    <source>
        <dbReference type="PROSITE" id="PS51724"/>
    </source>
</evidence>
<dbReference type="InterPro" id="IPR040495">
    <property type="entry name" value="HU-CCDC81_bac_1"/>
</dbReference>
<dbReference type="InterPro" id="IPR036680">
    <property type="entry name" value="SPOR-like_sf"/>
</dbReference>
<dbReference type="GO" id="GO:0042834">
    <property type="term" value="F:peptidoglycan binding"/>
    <property type="evidence" value="ECO:0007669"/>
    <property type="project" value="InterPro"/>
</dbReference>
<comment type="caution">
    <text evidence="3">The sequence shown here is derived from an EMBL/GenBank/DDBJ whole genome shotgun (WGS) entry which is preliminary data.</text>
</comment>
<dbReference type="SUPFAM" id="SSF110997">
    <property type="entry name" value="Sporulation related repeat"/>
    <property type="match status" value="1"/>
</dbReference>
<keyword evidence="1" id="KW-0238">DNA-binding</keyword>
<gene>
    <name evidence="3" type="ORF">DF185_17535</name>
</gene>